<keyword evidence="1" id="KW-0547">Nucleotide-binding</keyword>
<reference evidence="8" key="1">
    <citation type="journal article" date="2020" name="Nature">
        <title>Giant virus diversity and host interactions through global metagenomics.</title>
        <authorList>
            <person name="Schulz F."/>
            <person name="Roux S."/>
            <person name="Paez-Espino D."/>
            <person name="Jungbluth S."/>
            <person name="Walsh D.A."/>
            <person name="Denef V.J."/>
            <person name="McMahon K.D."/>
            <person name="Konstantinidis K.T."/>
            <person name="Eloe-Fadrosh E.A."/>
            <person name="Kyrpides N.C."/>
            <person name="Woyke T."/>
        </authorList>
    </citation>
    <scope>NUCLEOTIDE SEQUENCE</scope>
    <source>
        <strain evidence="8">GVMAG-M-3300010158-55</strain>
    </source>
</reference>
<dbReference type="InterPro" id="IPR050079">
    <property type="entry name" value="DEAD_box_RNA_helicase"/>
</dbReference>
<feature type="domain" description="Helicase ATP-binding" evidence="5">
    <location>
        <begin position="34"/>
        <end position="204"/>
    </location>
</feature>
<dbReference type="InterPro" id="IPR014014">
    <property type="entry name" value="RNA_helicase_DEAD_Q_motif"/>
</dbReference>
<dbReference type="PANTHER" id="PTHR47959:SF1">
    <property type="entry name" value="ATP-DEPENDENT RNA HELICASE DBPA"/>
    <property type="match status" value="1"/>
</dbReference>
<dbReference type="Gene3D" id="3.40.50.300">
    <property type="entry name" value="P-loop containing nucleotide triphosphate hydrolases"/>
    <property type="match status" value="2"/>
</dbReference>
<dbReference type="InterPro" id="IPR011545">
    <property type="entry name" value="DEAD/DEAH_box_helicase_dom"/>
</dbReference>
<dbReference type="GO" id="GO:0005524">
    <property type="term" value="F:ATP binding"/>
    <property type="evidence" value="ECO:0007669"/>
    <property type="project" value="UniProtKB-KW"/>
</dbReference>
<evidence type="ECO:0000256" key="4">
    <source>
        <dbReference type="ARBA" id="ARBA00022840"/>
    </source>
</evidence>
<evidence type="ECO:0008006" key="9">
    <source>
        <dbReference type="Google" id="ProtNLM"/>
    </source>
</evidence>
<feature type="domain" description="Helicase C-terminal" evidence="6">
    <location>
        <begin position="232"/>
        <end position="376"/>
    </location>
</feature>
<dbReference type="Pfam" id="PF00270">
    <property type="entry name" value="DEAD"/>
    <property type="match status" value="1"/>
</dbReference>
<evidence type="ECO:0000256" key="2">
    <source>
        <dbReference type="ARBA" id="ARBA00022801"/>
    </source>
</evidence>
<keyword evidence="4" id="KW-0067">ATP-binding</keyword>
<dbReference type="InterPro" id="IPR014001">
    <property type="entry name" value="Helicase_ATP-bd"/>
</dbReference>
<dbReference type="GO" id="GO:0005829">
    <property type="term" value="C:cytosol"/>
    <property type="evidence" value="ECO:0007669"/>
    <property type="project" value="TreeGrafter"/>
</dbReference>
<dbReference type="EMBL" id="MN739094">
    <property type="protein sequence ID" value="QHS88160.1"/>
    <property type="molecule type" value="Genomic_DNA"/>
</dbReference>
<evidence type="ECO:0000259" key="6">
    <source>
        <dbReference type="PROSITE" id="PS51194"/>
    </source>
</evidence>
<dbReference type="InterPro" id="IPR001650">
    <property type="entry name" value="Helicase_C-like"/>
</dbReference>
<dbReference type="AlphaFoldDB" id="A0A6C0B7Y9"/>
<dbReference type="PROSITE" id="PS51192">
    <property type="entry name" value="HELICASE_ATP_BIND_1"/>
    <property type="match status" value="1"/>
</dbReference>
<sequence length="377" mass="42189">MGSTWDSLGLKTNLLRGIYSVGFESPSQIQAQSIPVILSGKDVIAQAQSGTGKTGAFCISTLQKCTNDPTLQSIILAPTRELSSQIHSVFESLSIHTGIFGQLLIGGVSIDKDIKKMQQHTSQVLIGCPGRVLDFLNRKVVSSASIHLIVLDEADEILSQGFQSQLYNIFQYLTDAVQVVMFSATIKEELHEISNKIMRDPVKLLVKSEMLTLEGIAQFYISFQNDQDKIEALKDLYNFISMSQSIIYCNSVKRVVDLYHVMKSSGFPVCCIHSDMDKQDRHNAYQEFKSGKYRVLISSNVTARGIDIQQVSTVINFDLPKCVDTYLHRIGRSGRWGRKGVGINFITNYDTDKMKEIETHYGTQIKEFPSTYTTLLT</sequence>
<dbReference type="InterPro" id="IPR000629">
    <property type="entry name" value="RNA-helicase_DEAD-box_CS"/>
</dbReference>
<dbReference type="PROSITE" id="PS51195">
    <property type="entry name" value="Q_MOTIF"/>
    <property type="match status" value="1"/>
</dbReference>
<dbReference type="PROSITE" id="PS00039">
    <property type="entry name" value="DEAD_ATP_HELICASE"/>
    <property type="match status" value="1"/>
</dbReference>
<accession>A0A6C0B7Y9</accession>
<dbReference type="GO" id="GO:0003724">
    <property type="term" value="F:RNA helicase activity"/>
    <property type="evidence" value="ECO:0007669"/>
    <property type="project" value="InterPro"/>
</dbReference>
<keyword evidence="3" id="KW-0347">Helicase</keyword>
<evidence type="ECO:0000259" key="7">
    <source>
        <dbReference type="PROSITE" id="PS51195"/>
    </source>
</evidence>
<protein>
    <recommendedName>
        <fullName evidence="9">RNA helicase</fullName>
    </recommendedName>
</protein>
<dbReference type="SUPFAM" id="SSF52540">
    <property type="entry name" value="P-loop containing nucleoside triphosphate hydrolases"/>
    <property type="match status" value="1"/>
</dbReference>
<dbReference type="GO" id="GO:0016787">
    <property type="term" value="F:hydrolase activity"/>
    <property type="evidence" value="ECO:0007669"/>
    <property type="project" value="UniProtKB-KW"/>
</dbReference>
<dbReference type="InterPro" id="IPR027417">
    <property type="entry name" value="P-loop_NTPase"/>
</dbReference>
<dbReference type="PROSITE" id="PS51194">
    <property type="entry name" value="HELICASE_CTER"/>
    <property type="match status" value="1"/>
</dbReference>
<dbReference type="Pfam" id="PF00271">
    <property type="entry name" value="Helicase_C"/>
    <property type="match status" value="1"/>
</dbReference>
<proteinExistence type="predicted"/>
<dbReference type="PANTHER" id="PTHR47959">
    <property type="entry name" value="ATP-DEPENDENT RNA HELICASE RHLE-RELATED"/>
    <property type="match status" value="1"/>
</dbReference>
<evidence type="ECO:0000259" key="5">
    <source>
        <dbReference type="PROSITE" id="PS51192"/>
    </source>
</evidence>
<evidence type="ECO:0000313" key="8">
    <source>
        <dbReference type="EMBL" id="QHS88160.1"/>
    </source>
</evidence>
<dbReference type="SMART" id="SM00487">
    <property type="entry name" value="DEXDc"/>
    <property type="match status" value="1"/>
</dbReference>
<dbReference type="SMART" id="SM00490">
    <property type="entry name" value="HELICc"/>
    <property type="match status" value="1"/>
</dbReference>
<evidence type="ECO:0000256" key="3">
    <source>
        <dbReference type="ARBA" id="ARBA00022806"/>
    </source>
</evidence>
<organism evidence="8">
    <name type="scientific">viral metagenome</name>
    <dbReference type="NCBI Taxonomy" id="1070528"/>
    <lineage>
        <taxon>unclassified sequences</taxon>
        <taxon>metagenomes</taxon>
        <taxon>organismal metagenomes</taxon>
    </lineage>
</organism>
<feature type="domain" description="DEAD-box RNA helicase Q" evidence="7">
    <location>
        <begin position="3"/>
        <end position="31"/>
    </location>
</feature>
<dbReference type="CDD" id="cd18787">
    <property type="entry name" value="SF2_C_DEAD"/>
    <property type="match status" value="1"/>
</dbReference>
<name>A0A6C0B7Y9_9ZZZZ</name>
<evidence type="ECO:0000256" key="1">
    <source>
        <dbReference type="ARBA" id="ARBA00022741"/>
    </source>
</evidence>
<keyword evidence="2" id="KW-0378">Hydrolase</keyword>
<dbReference type="GO" id="GO:0003676">
    <property type="term" value="F:nucleic acid binding"/>
    <property type="evidence" value="ECO:0007669"/>
    <property type="project" value="InterPro"/>
</dbReference>